<name>A0ACC2W590_9TREE</name>
<reference evidence="1" key="1">
    <citation type="submission" date="2023-04" db="EMBL/GenBank/DDBJ databases">
        <title>Draft Genome sequencing of Naganishia species isolated from polar environments using Oxford Nanopore Technology.</title>
        <authorList>
            <person name="Leo P."/>
            <person name="Venkateswaran K."/>
        </authorList>
    </citation>
    <scope>NUCLEOTIDE SEQUENCE</scope>
    <source>
        <strain evidence="1">MNA-CCFEE 5262</strain>
    </source>
</reference>
<dbReference type="Proteomes" id="UP001230649">
    <property type="component" value="Unassembled WGS sequence"/>
</dbReference>
<accession>A0ACC2W590</accession>
<dbReference type="EMBL" id="JASBWS010000043">
    <property type="protein sequence ID" value="KAJ9106578.1"/>
    <property type="molecule type" value="Genomic_DNA"/>
</dbReference>
<sequence>MAAASAIGQDPPRRRRQYHEPFSESHPIPQVEAYFTDLSKPVKQEPDESAYSKASWFGRRTARDDGKQGEDRAQPERSPSSSEDQEEHPGLQNKKQREKTRKRDLHRGSSRVVQDPITLHKIEITNTDASFDDAMDPSKSRGQSILQQDFPPVEWDSIANETRAEIVLHALAAVVPAFVLPYILPFALSLVILSCWWYIVYYHYDKVTQSIFENYKYDTERKRGESTIRRTRHEGGEINTDKVMGKSGGIAKAGGDETGIQRHRESVEWANQLLANLWPIIDPSLFTSLTDMLEDVMQASMPKAINTVRITDLSQGNHPLRIISIRPLDEQEMQEAPTHANNKDPLSEDQKEETGTSHAKHVNLEVAFAYRALPIKGNKVYAKAQNMHILIDFGLGMKGVFGKSLPIWVEIRGIVGTMRLRLEMTATPPFVKHATVSLCGLPKIEIAAIPMVQSALKLNAMNLPLIRTFISNSISTALYEYVAPQSITVDLGQMLVGDDIKKDTLAMGVVVITIHSAEVKAADIGGTSDPYVTVSLAKFGKPLFSTRIATKEKQPVWEATTAVLIRPEAFRVKERIALQIWDSDRLTADDELGRVEVDLLELYENKGKMTRRTSSLSHLNQAAEKKIPGSIDYSVGFFEKVPPRQDNKKKEIELADLPGDLRNHPQMQPEKAKSLNEAEELVTSTPPDPDYPTGILSIQIHEGYDFEREDIRPSGGGRKDGSSQFKHPPSAEGANREEGKALPSSYCRLRINDDTVFQTRVKPITSMPFFNTSHEAFIRNFKDTTVTVVVRDSKNREHDPLLGMIYLKLGDVFRTASQKTGWWPLTGGVGYGRLRISLLFRSVGVQLPPTLHGFETATVMIRGPLALFDIESSQVDALRDCKVELRTSHGRSVISDRQDSEHDGDLIEFANQKIALPVKRRYSSPLIIALSSSHLGLKQKTIAEAVIWLMDIPDHARKRLHVPVYRTKNFARLEQNYWTPIDFEDSPAGDCNYHTSDSHSETLRCAREKMQERALEQVATLSLDLAIEPGLSSAHKTMTKKDPRQRVVMEGFDWALMSGLRNDPANADDSEQFDHYQDSRDWEETGGQDEREDGDRNLEEFLSTKRTDAGLRGYTDSPSTSYDSRNGSVGERGHTRQSSYASRRSGKSKSASDMGSGEVETEKGWRDRYHDWKVRQHNLHLRNRGLMQSQKIRSATWIASGVKRGSIKLKNRFDMHTRQPDIESEV</sequence>
<evidence type="ECO:0000313" key="1">
    <source>
        <dbReference type="EMBL" id="KAJ9106578.1"/>
    </source>
</evidence>
<evidence type="ECO:0000313" key="2">
    <source>
        <dbReference type="Proteomes" id="UP001230649"/>
    </source>
</evidence>
<gene>
    <name evidence="1" type="ORF">QFC20_004070</name>
</gene>
<comment type="caution">
    <text evidence="1">The sequence shown here is derived from an EMBL/GenBank/DDBJ whole genome shotgun (WGS) entry which is preliminary data.</text>
</comment>
<organism evidence="1 2">
    <name type="scientific">Naganishia adeliensis</name>
    <dbReference type="NCBI Taxonomy" id="92952"/>
    <lineage>
        <taxon>Eukaryota</taxon>
        <taxon>Fungi</taxon>
        <taxon>Dikarya</taxon>
        <taxon>Basidiomycota</taxon>
        <taxon>Agaricomycotina</taxon>
        <taxon>Tremellomycetes</taxon>
        <taxon>Filobasidiales</taxon>
        <taxon>Filobasidiaceae</taxon>
        <taxon>Naganishia</taxon>
    </lineage>
</organism>
<keyword evidence="2" id="KW-1185">Reference proteome</keyword>
<proteinExistence type="predicted"/>
<protein>
    <submittedName>
        <fullName evidence="1">Uncharacterized protein</fullName>
    </submittedName>
</protein>